<dbReference type="EMBL" id="KN831776">
    <property type="protein sequence ID" value="KIM43393.1"/>
    <property type="molecule type" value="Genomic_DNA"/>
</dbReference>
<reference evidence="3" key="2">
    <citation type="submission" date="2015-01" db="EMBL/GenBank/DDBJ databases">
        <title>Evolutionary Origins and Diversification of the Mycorrhizal Mutualists.</title>
        <authorList>
            <consortium name="DOE Joint Genome Institute"/>
            <consortium name="Mycorrhizal Genomics Consortium"/>
            <person name="Kohler A."/>
            <person name="Kuo A."/>
            <person name="Nagy L.G."/>
            <person name="Floudas D."/>
            <person name="Copeland A."/>
            <person name="Barry K.W."/>
            <person name="Cichocki N."/>
            <person name="Veneault-Fourrey C."/>
            <person name="LaButti K."/>
            <person name="Lindquist E.A."/>
            <person name="Lipzen A."/>
            <person name="Lundell T."/>
            <person name="Morin E."/>
            <person name="Murat C."/>
            <person name="Riley R."/>
            <person name="Ohm R."/>
            <person name="Sun H."/>
            <person name="Tunlid A."/>
            <person name="Henrissat B."/>
            <person name="Grigoriev I.V."/>
            <person name="Hibbett D.S."/>
            <person name="Martin F."/>
        </authorList>
    </citation>
    <scope>NUCLEOTIDE SEQUENCE [LARGE SCALE GENOMIC DNA]</scope>
    <source>
        <strain evidence="3">h7</strain>
    </source>
</reference>
<dbReference type="AlphaFoldDB" id="A0A0C2Y0I9"/>
<sequence>MNVWASASRLASSSKCLRGTGLLISESSAKVLSQIRCVSSATNSPFHEPKKLEVPPLSPKKRRKQRKKGSASHSLASASPGLPTAVQYNASSFQSSLKGKEKPPAKIVVAAAPLLQNWKHNHLLSRSLSPAVVKAKVRKRKVKKSSKAGVSAKASSTGLTYDSQLVPEKWSQEPWDTPKASSKNSNKRNANPESPVVVLESDDKGRNLSARGSSLGEDPRSPPPHVHLGELVREGTIEAKSNILADVEPVNEHLPVDTLAHGLDRVLFNPGVHWLQDPRSRVYNFTPWLQRIPKVNDFAFERLIGFVSSSRDEDLRELARREKRQFAGSTSSMSGMLSHIYFLLSGFKDADLSIMSQEFAHESPSFTTGQKMPSMVVLNHKDGIYAIDSYTPEYDDPDKNVLTWLGTLLENFLTKSPEHFKNFMRLGSAPIEKDEKPLMRAAYRFAKSDKFVMRSQLDCHDPRLPGTGVFDIKTRACVSIRMDLLNYQENAGYLIKNQHGILESFEREYYDLIRSAFLKYSFQVRIANMDGVMVAYHNTERIFGFQYISLDEMDERLFGPVPGIGNKIFNHCVEILEAVLVEATNCFPDQSVLCAFETRVPGKVMEVYVRPMKWEGTEEERPIQQLLLTLEHKVDGMPVRVAQALRTTNEKWTVEFQITRSTLGSEDLQAGLRMLEKRKNRPYVLPSDVPLEEAEEYWRSLNYNTASRLVPDMEDAKAFRPDQFILANDSVERFREVSREGRKFSQEMEKVHAGMPKILLGHGVYEEEEDLFFKEPQHPETSTPSNAATSEETGGEVNATTATSEECLKKNSE</sequence>
<dbReference type="GO" id="GO:0005740">
    <property type="term" value="C:mitochondrial envelope"/>
    <property type="evidence" value="ECO:0007669"/>
    <property type="project" value="TreeGrafter"/>
</dbReference>
<dbReference type="InterPro" id="IPR013943">
    <property type="entry name" value="Pet127"/>
</dbReference>
<evidence type="ECO:0008006" key="4">
    <source>
        <dbReference type="Google" id="ProtNLM"/>
    </source>
</evidence>
<dbReference type="OrthoDB" id="10249045at2759"/>
<evidence type="ECO:0000313" key="3">
    <source>
        <dbReference type="Proteomes" id="UP000053424"/>
    </source>
</evidence>
<protein>
    <recommendedName>
        <fullName evidence="4">Pet127-domain-containing protein</fullName>
    </recommendedName>
</protein>
<dbReference type="HOGENOM" id="CLU_347158_0_0_1"/>
<dbReference type="Proteomes" id="UP000053424">
    <property type="component" value="Unassembled WGS sequence"/>
</dbReference>
<organism evidence="2 3">
    <name type="scientific">Hebeloma cylindrosporum</name>
    <dbReference type="NCBI Taxonomy" id="76867"/>
    <lineage>
        <taxon>Eukaryota</taxon>
        <taxon>Fungi</taxon>
        <taxon>Dikarya</taxon>
        <taxon>Basidiomycota</taxon>
        <taxon>Agaricomycotina</taxon>
        <taxon>Agaricomycetes</taxon>
        <taxon>Agaricomycetidae</taxon>
        <taxon>Agaricales</taxon>
        <taxon>Agaricineae</taxon>
        <taxon>Hymenogastraceae</taxon>
        <taxon>Hebeloma</taxon>
    </lineage>
</organism>
<feature type="compositionally biased region" description="Low complexity" evidence="1">
    <location>
        <begin position="179"/>
        <end position="191"/>
    </location>
</feature>
<name>A0A0C2Y0I9_HEBCY</name>
<feature type="region of interest" description="Disordered" evidence="1">
    <location>
        <begin position="772"/>
        <end position="813"/>
    </location>
</feature>
<evidence type="ECO:0000256" key="1">
    <source>
        <dbReference type="SAM" id="MobiDB-lite"/>
    </source>
</evidence>
<feature type="compositionally biased region" description="Basic residues" evidence="1">
    <location>
        <begin position="59"/>
        <end position="70"/>
    </location>
</feature>
<feature type="region of interest" description="Disordered" evidence="1">
    <location>
        <begin position="135"/>
        <end position="224"/>
    </location>
</feature>
<dbReference type="PANTHER" id="PTHR31014">
    <property type="entry name" value="MITOCHONDRIAL TRANSLATION SYSTEM COMPONENT PET127-RELATED"/>
    <property type="match status" value="1"/>
</dbReference>
<dbReference type="Pfam" id="PF08634">
    <property type="entry name" value="Pet127"/>
    <property type="match status" value="1"/>
</dbReference>
<reference evidence="2 3" key="1">
    <citation type="submission" date="2014-04" db="EMBL/GenBank/DDBJ databases">
        <authorList>
            <consortium name="DOE Joint Genome Institute"/>
            <person name="Kuo A."/>
            <person name="Gay G."/>
            <person name="Dore J."/>
            <person name="Kohler A."/>
            <person name="Nagy L.G."/>
            <person name="Floudas D."/>
            <person name="Copeland A."/>
            <person name="Barry K.W."/>
            <person name="Cichocki N."/>
            <person name="Veneault-Fourrey C."/>
            <person name="LaButti K."/>
            <person name="Lindquist E.A."/>
            <person name="Lipzen A."/>
            <person name="Lundell T."/>
            <person name="Morin E."/>
            <person name="Murat C."/>
            <person name="Sun H."/>
            <person name="Tunlid A."/>
            <person name="Henrissat B."/>
            <person name="Grigoriev I.V."/>
            <person name="Hibbett D.S."/>
            <person name="Martin F."/>
            <person name="Nordberg H.P."/>
            <person name="Cantor M.N."/>
            <person name="Hua S.X."/>
        </authorList>
    </citation>
    <scope>NUCLEOTIDE SEQUENCE [LARGE SCALE GENOMIC DNA]</scope>
    <source>
        <strain evidence="3">h7</strain>
    </source>
</reference>
<proteinExistence type="predicted"/>
<evidence type="ECO:0000313" key="2">
    <source>
        <dbReference type="EMBL" id="KIM43393.1"/>
    </source>
</evidence>
<accession>A0A0C2Y0I9</accession>
<feature type="compositionally biased region" description="Basic residues" evidence="1">
    <location>
        <begin position="135"/>
        <end position="146"/>
    </location>
</feature>
<dbReference type="GO" id="GO:0000964">
    <property type="term" value="P:mitochondrial RNA 5'-end processing"/>
    <property type="evidence" value="ECO:0007669"/>
    <property type="project" value="TreeGrafter"/>
</dbReference>
<dbReference type="PANTHER" id="PTHR31014:SF0">
    <property type="entry name" value="MITOCHONDRIAL TRANSLATION SYSTEM COMPONENT PET127-RELATED"/>
    <property type="match status" value="1"/>
</dbReference>
<keyword evidence="3" id="KW-1185">Reference proteome</keyword>
<feature type="compositionally biased region" description="Low complexity" evidence="1">
    <location>
        <begin position="147"/>
        <end position="156"/>
    </location>
</feature>
<gene>
    <name evidence="2" type="ORF">M413DRAFT_444219</name>
</gene>
<dbReference type="STRING" id="686832.A0A0C2Y0I9"/>
<feature type="region of interest" description="Disordered" evidence="1">
    <location>
        <begin position="42"/>
        <end position="81"/>
    </location>
</feature>
<feature type="compositionally biased region" description="Polar residues" evidence="1">
    <location>
        <begin position="779"/>
        <end position="804"/>
    </location>
</feature>